<comment type="similarity">
    <text evidence="3 15">Belongs to the CDP-alcohol phosphatidyltransferase class-I family.</text>
</comment>
<sequence>MNLSDRFTLCRVIGAPVFFLLYFIPVWTGCFSYASVFFMIPLIAFLEFTDFLDGFFARKNNQVSDFGKLFDPFADVILHLTTFSCFMLRGISGSAYLPSIVFVFIMYREFSMNFIRMIAAKKGIAIAARKGGKLKTVLYVVSGFFALAVECCARLGLDIENSLMLLKGISGGLFVLCLVASYVSFADYLIHFRKVLK</sequence>
<dbReference type="PIRSF" id="PIRSF000847">
    <property type="entry name" value="Phos_ph_gly_syn"/>
    <property type="match status" value="1"/>
</dbReference>
<evidence type="ECO:0000256" key="9">
    <source>
        <dbReference type="ARBA" id="ARBA00022989"/>
    </source>
</evidence>
<evidence type="ECO:0000256" key="15">
    <source>
        <dbReference type="RuleBase" id="RU003750"/>
    </source>
</evidence>
<evidence type="ECO:0000256" key="11">
    <source>
        <dbReference type="ARBA" id="ARBA00023136"/>
    </source>
</evidence>
<evidence type="ECO:0000256" key="10">
    <source>
        <dbReference type="ARBA" id="ARBA00023098"/>
    </source>
</evidence>
<keyword evidence="13" id="KW-1208">Phospholipid metabolism</keyword>
<feature type="transmembrane region" description="Helical" evidence="16">
    <location>
        <begin position="95"/>
        <end position="115"/>
    </location>
</feature>
<dbReference type="PANTHER" id="PTHR14269">
    <property type="entry name" value="CDP-DIACYLGLYCEROL--GLYCEROL-3-PHOSPHATE 3-PHOSPHATIDYLTRANSFERASE-RELATED"/>
    <property type="match status" value="1"/>
</dbReference>
<evidence type="ECO:0000256" key="7">
    <source>
        <dbReference type="ARBA" id="ARBA00022679"/>
    </source>
</evidence>
<evidence type="ECO:0000313" key="18">
    <source>
        <dbReference type="Proteomes" id="UP000671995"/>
    </source>
</evidence>
<dbReference type="PROSITE" id="PS51257">
    <property type="entry name" value="PROKAR_LIPOPROTEIN"/>
    <property type="match status" value="1"/>
</dbReference>
<keyword evidence="12" id="KW-0594">Phospholipid biosynthesis</keyword>
<dbReference type="GO" id="GO:0016020">
    <property type="term" value="C:membrane"/>
    <property type="evidence" value="ECO:0007669"/>
    <property type="project" value="UniProtKB-SubCell"/>
</dbReference>
<feature type="transmembrane region" description="Helical" evidence="16">
    <location>
        <begin position="33"/>
        <end position="57"/>
    </location>
</feature>
<evidence type="ECO:0000256" key="16">
    <source>
        <dbReference type="SAM" id="Phobius"/>
    </source>
</evidence>
<evidence type="ECO:0000256" key="12">
    <source>
        <dbReference type="ARBA" id="ARBA00023209"/>
    </source>
</evidence>
<dbReference type="Pfam" id="PF01066">
    <property type="entry name" value="CDP-OH_P_transf"/>
    <property type="match status" value="1"/>
</dbReference>
<dbReference type="EMBL" id="CP054257">
    <property type="protein sequence ID" value="QTQ12430.1"/>
    <property type="molecule type" value="Genomic_DNA"/>
</dbReference>
<evidence type="ECO:0000256" key="3">
    <source>
        <dbReference type="ARBA" id="ARBA00010441"/>
    </source>
</evidence>
<dbReference type="InterPro" id="IPR004570">
    <property type="entry name" value="Phosphatidylglycerol_P_synth"/>
</dbReference>
<feature type="transmembrane region" description="Helical" evidence="16">
    <location>
        <begin position="169"/>
        <end position="190"/>
    </location>
</feature>
<organism evidence="17 18">
    <name type="scientific">Treponema parvum</name>
    <dbReference type="NCBI Taxonomy" id="138851"/>
    <lineage>
        <taxon>Bacteria</taxon>
        <taxon>Pseudomonadati</taxon>
        <taxon>Spirochaetota</taxon>
        <taxon>Spirochaetia</taxon>
        <taxon>Spirochaetales</taxon>
        <taxon>Treponemataceae</taxon>
        <taxon>Treponema</taxon>
    </lineage>
</organism>
<dbReference type="Proteomes" id="UP000671995">
    <property type="component" value="Chromosome"/>
</dbReference>
<gene>
    <name evidence="17" type="ORF">HRI96_09630</name>
</gene>
<keyword evidence="9 16" id="KW-1133">Transmembrane helix</keyword>
<evidence type="ECO:0000256" key="8">
    <source>
        <dbReference type="ARBA" id="ARBA00022692"/>
    </source>
</evidence>
<keyword evidence="8 16" id="KW-0812">Transmembrane</keyword>
<keyword evidence="10" id="KW-0443">Lipid metabolism</keyword>
<comment type="pathway">
    <text evidence="2">Phospholipid metabolism; phosphatidylglycerol biosynthesis; phosphatidylglycerol from CDP-diacylglycerol: step 1/2.</text>
</comment>
<feature type="transmembrane region" description="Helical" evidence="16">
    <location>
        <begin position="136"/>
        <end position="157"/>
    </location>
</feature>
<dbReference type="EC" id="2.7.8.5" evidence="4"/>
<dbReference type="Gene3D" id="1.20.120.1760">
    <property type="match status" value="1"/>
</dbReference>
<accession>A0A975F191</accession>
<dbReference type="PANTHER" id="PTHR14269:SF62">
    <property type="entry name" value="CDP-DIACYLGLYCEROL--GLYCEROL-3-PHOSPHATE 3-PHOSPHATIDYLTRANSFERASE 1, CHLOROPLASTIC"/>
    <property type="match status" value="1"/>
</dbReference>
<dbReference type="GO" id="GO:0008444">
    <property type="term" value="F:CDP-diacylglycerol-glycerol-3-phosphate 3-phosphatidyltransferase activity"/>
    <property type="evidence" value="ECO:0007669"/>
    <property type="project" value="UniProtKB-EC"/>
</dbReference>
<dbReference type="InterPro" id="IPR050324">
    <property type="entry name" value="CDP-alcohol_PTase-I"/>
</dbReference>
<reference evidence="17" key="1">
    <citation type="submission" date="2020-05" db="EMBL/GenBank/DDBJ databases">
        <authorList>
            <person name="Zeng H."/>
            <person name="Chan Y.K."/>
            <person name="Watt R.M."/>
        </authorList>
    </citation>
    <scope>NUCLEOTIDE SEQUENCE</scope>
    <source>
        <strain evidence="17">ATCC 700773</strain>
    </source>
</reference>
<dbReference type="PROSITE" id="PS00379">
    <property type="entry name" value="CDP_ALCOHOL_P_TRANSF"/>
    <property type="match status" value="1"/>
</dbReference>
<reference evidence="17" key="2">
    <citation type="journal article" date="2021" name="Microbiol. Resour. Announc.">
        <title>Complete Genome Sequences of Three Human Oral Treponema parvum Isolates.</title>
        <authorList>
            <person name="Zeng H."/>
            <person name="Watt R.M."/>
        </authorList>
    </citation>
    <scope>NUCLEOTIDE SEQUENCE</scope>
    <source>
        <strain evidence="17">ATCC 700773</strain>
    </source>
</reference>
<evidence type="ECO:0000256" key="6">
    <source>
        <dbReference type="ARBA" id="ARBA00022516"/>
    </source>
</evidence>
<name>A0A975F191_9SPIR</name>
<evidence type="ECO:0000256" key="13">
    <source>
        <dbReference type="ARBA" id="ARBA00023264"/>
    </source>
</evidence>
<dbReference type="InterPro" id="IPR000462">
    <property type="entry name" value="CDP-OH_P_trans"/>
</dbReference>
<evidence type="ECO:0000313" key="17">
    <source>
        <dbReference type="EMBL" id="QTQ12430.1"/>
    </source>
</evidence>
<comment type="subcellular location">
    <subcellularLocation>
        <location evidence="1">Membrane</location>
        <topology evidence="1">Multi-pass membrane protein</topology>
    </subcellularLocation>
</comment>
<dbReference type="InterPro" id="IPR043130">
    <property type="entry name" value="CDP-OH_PTrfase_TM_dom"/>
</dbReference>
<keyword evidence="6" id="KW-0444">Lipid biosynthesis</keyword>
<dbReference type="RefSeq" id="WP_210117143.1">
    <property type="nucleotide sequence ID" value="NZ_CP054257.1"/>
</dbReference>
<proteinExistence type="inferred from homology"/>
<dbReference type="GO" id="GO:0046474">
    <property type="term" value="P:glycerophospholipid biosynthetic process"/>
    <property type="evidence" value="ECO:0007669"/>
    <property type="project" value="TreeGrafter"/>
</dbReference>
<evidence type="ECO:0000256" key="4">
    <source>
        <dbReference type="ARBA" id="ARBA00013170"/>
    </source>
</evidence>
<comment type="catalytic activity">
    <reaction evidence="14">
        <text>a CDP-1,2-diacyl-sn-glycerol + sn-glycerol 3-phosphate = a 1,2-diacyl-sn-glycero-3-phospho-(1'-sn-glycero-3'-phosphate) + CMP + H(+)</text>
        <dbReference type="Rhea" id="RHEA:12593"/>
        <dbReference type="ChEBI" id="CHEBI:15378"/>
        <dbReference type="ChEBI" id="CHEBI:57597"/>
        <dbReference type="ChEBI" id="CHEBI:58332"/>
        <dbReference type="ChEBI" id="CHEBI:60110"/>
        <dbReference type="ChEBI" id="CHEBI:60377"/>
        <dbReference type="EC" id="2.7.8.5"/>
    </reaction>
</comment>
<dbReference type="InterPro" id="IPR048254">
    <property type="entry name" value="CDP_ALCOHOL_P_TRANSF_CS"/>
</dbReference>
<keyword evidence="7 15" id="KW-0808">Transferase</keyword>
<evidence type="ECO:0000256" key="14">
    <source>
        <dbReference type="ARBA" id="ARBA00048586"/>
    </source>
</evidence>
<dbReference type="AlphaFoldDB" id="A0A975F191"/>
<evidence type="ECO:0000256" key="2">
    <source>
        <dbReference type="ARBA" id="ARBA00005042"/>
    </source>
</evidence>
<keyword evidence="11 16" id="KW-0472">Membrane</keyword>
<protein>
    <recommendedName>
        <fullName evidence="5">CDP-diacylglycerol--glycerol-3-phosphate 3-phosphatidyltransferase</fullName>
        <ecNumber evidence="4">2.7.8.5</ecNumber>
    </recommendedName>
</protein>
<evidence type="ECO:0000256" key="5">
    <source>
        <dbReference type="ARBA" id="ARBA00014944"/>
    </source>
</evidence>
<evidence type="ECO:0000256" key="1">
    <source>
        <dbReference type="ARBA" id="ARBA00004141"/>
    </source>
</evidence>